<dbReference type="Pfam" id="PF16861">
    <property type="entry name" value="Carbam_trans_C"/>
    <property type="match status" value="1"/>
</dbReference>
<keyword evidence="5" id="KW-1185">Reference proteome</keyword>
<dbReference type="SUPFAM" id="SSF53067">
    <property type="entry name" value="Actin-like ATPase domain"/>
    <property type="match status" value="1"/>
</dbReference>
<feature type="domain" description="Carbamoyltransferase" evidence="2">
    <location>
        <begin position="106"/>
        <end position="345"/>
    </location>
</feature>
<dbReference type="InterPro" id="IPR031730">
    <property type="entry name" value="Carbam_trans_C"/>
</dbReference>
<sequence>MPLVIGYNLSHDSSVCLVDDGRIRAAAALERSCRIKRGVVAAHAYAAAMARLTREVLDGERLSAADIDHWIATSTESRDQQDEDQLADSLGLIVPAAKRLAMPHPAHHLAHASAAFYTSGFEQASALVVDAYGSRYGAGRERETGFAFRPGEMPQVVLRTERDHHRIAGRIRQDGTIGLPEQLSGIGELYRVITLALGFFEAGTYDDAGKTMGLAPFGKRISRENLFIDVTPGGLRFDRAAASLVDLGFAVRDAAGLRLLPRPAGAPLQDKHRDLAAQIQIEFEEACLYLVRDLVSRTNLPSLVLSGGCFLNSVLNARLLRDAPIDRLSVFPAATDDGNAAGAALYAHHNLTAAAGRQLKAGPAPRLQHVYFGPPRLTGRDIPALAREWGLEPIEHSSMADAAAAAAKAIAEGQIIGWFDDRGELGPRALGARSILCHPGIPGMKDLLNHKVKYRETFRPFAGAVLAERADKWFEMATADSPFMLQVWPVAQHARGQVTEIVHVDGTCRVQTVAADLPGSFRGLLEAFDRLTGLPVLLNTSFNLRGMPIVERPEEALDCLYGSRLDRVFLGPVEVPAPDFGALAPAAIDIAEAQTDGVAAAVLQLADGDRPLTAIAQVAGASVDDVIDIALDLRRRKLLRWNNGLPALTPPSLPLPQYEAQPTGQ</sequence>
<accession>A0A239PFJ2</accession>
<dbReference type="Gene3D" id="3.90.870.20">
    <property type="entry name" value="Carbamoyltransferase, C-terminal domain"/>
    <property type="match status" value="1"/>
</dbReference>
<dbReference type="Pfam" id="PF02543">
    <property type="entry name" value="Carbam_trans_N"/>
    <property type="match status" value="1"/>
</dbReference>
<organism evidence="4 5">
    <name type="scientific">Asanoa hainanensis</name>
    <dbReference type="NCBI Taxonomy" id="560556"/>
    <lineage>
        <taxon>Bacteria</taxon>
        <taxon>Bacillati</taxon>
        <taxon>Actinomycetota</taxon>
        <taxon>Actinomycetes</taxon>
        <taxon>Micromonosporales</taxon>
        <taxon>Micromonosporaceae</taxon>
        <taxon>Asanoa</taxon>
    </lineage>
</organism>
<gene>
    <name evidence="4" type="ORF">SAMN05421812_12833</name>
</gene>
<evidence type="ECO:0000313" key="5">
    <source>
        <dbReference type="Proteomes" id="UP000198362"/>
    </source>
</evidence>
<dbReference type="EMBL" id="FZPH01000028">
    <property type="protein sequence ID" value="SNT65887.1"/>
    <property type="molecule type" value="Genomic_DNA"/>
</dbReference>
<dbReference type="PANTHER" id="PTHR34847">
    <property type="entry name" value="NODULATION PROTEIN U"/>
    <property type="match status" value="1"/>
</dbReference>
<dbReference type="Proteomes" id="UP000198362">
    <property type="component" value="Unassembled WGS sequence"/>
</dbReference>
<dbReference type="RefSeq" id="WP_144022968.1">
    <property type="nucleotide sequence ID" value="NZ_FZPH01000028.1"/>
</dbReference>
<protein>
    <submittedName>
        <fullName evidence="4">Carbamoyltransferase</fullName>
    </submittedName>
</protein>
<dbReference type="InterPro" id="IPR003696">
    <property type="entry name" value="Carbtransf_dom"/>
</dbReference>
<name>A0A239PFJ2_9ACTN</name>
<dbReference type="GO" id="GO:0016740">
    <property type="term" value="F:transferase activity"/>
    <property type="evidence" value="ECO:0007669"/>
    <property type="project" value="UniProtKB-KW"/>
</dbReference>
<evidence type="ECO:0000256" key="1">
    <source>
        <dbReference type="ARBA" id="ARBA00006129"/>
    </source>
</evidence>
<dbReference type="InterPro" id="IPR043129">
    <property type="entry name" value="ATPase_NBD"/>
</dbReference>
<evidence type="ECO:0000259" key="2">
    <source>
        <dbReference type="Pfam" id="PF02543"/>
    </source>
</evidence>
<feature type="domain" description="Carbamoyltransferase C-terminal" evidence="3">
    <location>
        <begin position="407"/>
        <end position="573"/>
    </location>
</feature>
<dbReference type="Gene3D" id="3.30.420.40">
    <property type="match status" value="2"/>
</dbReference>
<comment type="similarity">
    <text evidence="1">Belongs to the NodU/CmcH family.</text>
</comment>
<dbReference type="InterPro" id="IPR051338">
    <property type="entry name" value="NodU/CmcH_Carbamoyltrnsfr"/>
</dbReference>
<proteinExistence type="inferred from homology"/>
<dbReference type="AlphaFoldDB" id="A0A239PFJ2"/>
<dbReference type="OrthoDB" id="9780777at2"/>
<evidence type="ECO:0000259" key="3">
    <source>
        <dbReference type="Pfam" id="PF16861"/>
    </source>
</evidence>
<evidence type="ECO:0000313" key="4">
    <source>
        <dbReference type="EMBL" id="SNT65887.1"/>
    </source>
</evidence>
<dbReference type="PANTHER" id="PTHR34847:SF1">
    <property type="entry name" value="NODULATION PROTEIN U"/>
    <property type="match status" value="1"/>
</dbReference>
<dbReference type="CDD" id="cd24033">
    <property type="entry name" value="ASKHA_NBD_NodU_CmcH-like_N"/>
    <property type="match status" value="1"/>
</dbReference>
<keyword evidence="4" id="KW-0808">Transferase</keyword>
<reference evidence="4 5" key="1">
    <citation type="submission" date="2017-06" db="EMBL/GenBank/DDBJ databases">
        <authorList>
            <person name="Kim H.J."/>
            <person name="Triplett B.A."/>
        </authorList>
    </citation>
    <scope>NUCLEOTIDE SEQUENCE [LARGE SCALE GENOMIC DNA]</scope>
    <source>
        <strain evidence="4 5">CGMCC 4.5593</strain>
    </source>
</reference>
<dbReference type="InterPro" id="IPR038152">
    <property type="entry name" value="Carbam_trans_C_sf"/>
</dbReference>